<dbReference type="OrthoDB" id="5918022at2"/>
<reference evidence="1 2" key="1">
    <citation type="submission" date="2019-08" db="EMBL/GenBank/DDBJ databases">
        <authorList>
            <person name="Shi S."/>
        </authorList>
    </citation>
    <scope>NUCLEOTIDE SEQUENCE [LARGE SCALE GENOMIC DNA]</scope>
    <source>
        <strain evidence="1 2">GY10130</strain>
    </source>
</reference>
<accession>A0A5C8K9V4</accession>
<sequence length="95" mass="11288">MPLGVYKMNQIISWLEPYKKTDEVDMSIFREYDTNTNDLPIGTGRLQWDIEKFIQFEKEFDEINKIFKADILRKCRELIDTYTLASIEGSEAKEE</sequence>
<evidence type="ECO:0000313" key="1">
    <source>
        <dbReference type="EMBL" id="TXK47141.1"/>
    </source>
</evidence>
<dbReference type="AlphaFoldDB" id="A0A5C8K9V4"/>
<dbReference type="Proteomes" id="UP000321926">
    <property type="component" value="Unassembled WGS sequence"/>
</dbReference>
<evidence type="ECO:0000313" key="2">
    <source>
        <dbReference type="Proteomes" id="UP000321926"/>
    </source>
</evidence>
<protein>
    <submittedName>
        <fullName evidence="1">Uncharacterized protein</fullName>
    </submittedName>
</protein>
<proteinExistence type="predicted"/>
<comment type="caution">
    <text evidence="1">The sequence shown here is derived from an EMBL/GenBank/DDBJ whole genome shotgun (WGS) entry which is preliminary data.</text>
</comment>
<dbReference type="EMBL" id="VRTY01000030">
    <property type="protein sequence ID" value="TXK47141.1"/>
    <property type="molecule type" value="Genomic_DNA"/>
</dbReference>
<name>A0A5C8K9V4_9BACT</name>
<keyword evidence="2" id="KW-1185">Reference proteome</keyword>
<gene>
    <name evidence="1" type="ORF">FVR03_09850</name>
</gene>
<organism evidence="1 2">
    <name type="scientific">Pontibacter qinzhouensis</name>
    <dbReference type="NCBI Taxonomy" id="2603253"/>
    <lineage>
        <taxon>Bacteria</taxon>
        <taxon>Pseudomonadati</taxon>
        <taxon>Bacteroidota</taxon>
        <taxon>Cytophagia</taxon>
        <taxon>Cytophagales</taxon>
        <taxon>Hymenobacteraceae</taxon>
        <taxon>Pontibacter</taxon>
    </lineage>
</organism>
<dbReference type="RefSeq" id="WP_147921578.1">
    <property type="nucleotide sequence ID" value="NZ_VRTY01000030.1"/>
</dbReference>